<gene>
    <name evidence="2" type="ORF">IT882_00265</name>
</gene>
<keyword evidence="3" id="KW-1185">Reference proteome</keyword>
<dbReference type="EMBL" id="CP064760">
    <property type="protein sequence ID" value="QPE04653.1"/>
    <property type="molecule type" value="Genomic_DNA"/>
</dbReference>
<dbReference type="InterPro" id="IPR019405">
    <property type="entry name" value="Lactonase_7-beta_prop"/>
</dbReference>
<evidence type="ECO:0000313" key="2">
    <source>
        <dbReference type="EMBL" id="QPE04653.1"/>
    </source>
</evidence>
<comment type="similarity">
    <text evidence="1">Belongs to the cycloisomerase 2 family.</text>
</comment>
<dbReference type="GO" id="GO:0017057">
    <property type="term" value="F:6-phosphogluconolactonase activity"/>
    <property type="evidence" value="ECO:0007669"/>
    <property type="project" value="TreeGrafter"/>
</dbReference>
<dbReference type="InterPro" id="IPR050282">
    <property type="entry name" value="Cycloisomerase_2"/>
</dbReference>
<dbReference type="Proteomes" id="UP000594480">
    <property type="component" value="Chromosome"/>
</dbReference>
<proteinExistence type="inferred from homology"/>
<evidence type="ECO:0000313" key="3">
    <source>
        <dbReference type="Proteomes" id="UP000594480"/>
    </source>
</evidence>
<dbReference type="AlphaFoldDB" id="A0A7S8MXS0"/>
<reference evidence="2 3" key="1">
    <citation type="submission" date="2020-11" db="EMBL/GenBank/DDBJ databases">
        <title>Amino acid is mineralized and recycled by bacteria in oceanic microbiome.</title>
        <authorList>
            <person name="Zheng L.Y."/>
        </authorList>
    </citation>
    <scope>NUCLEOTIDE SEQUENCE [LARGE SCALE GENOMIC DNA]</scope>
    <source>
        <strain evidence="2 3">A32-1</strain>
    </source>
</reference>
<evidence type="ECO:0000256" key="1">
    <source>
        <dbReference type="ARBA" id="ARBA00005564"/>
    </source>
</evidence>
<dbReference type="PANTHER" id="PTHR30344">
    <property type="entry name" value="6-PHOSPHOGLUCONOLACTONASE-RELATED"/>
    <property type="match status" value="1"/>
</dbReference>
<dbReference type="Pfam" id="PF10282">
    <property type="entry name" value="Lactonase"/>
    <property type="match status" value="1"/>
</dbReference>
<dbReference type="InterPro" id="IPR011048">
    <property type="entry name" value="Haem_d1_sf"/>
</dbReference>
<dbReference type="RefSeq" id="WP_195692680.1">
    <property type="nucleotide sequence ID" value="NZ_CP064760.1"/>
</dbReference>
<dbReference type="Gene3D" id="2.130.10.10">
    <property type="entry name" value="YVTN repeat-like/Quinoprotein amine dehydrogenase"/>
    <property type="match status" value="1"/>
</dbReference>
<organism evidence="2 3">
    <name type="scientific">Microbacterium schleiferi</name>
    <dbReference type="NCBI Taxonomy" id="69362"/>
    <lineage>
        <taxon>Bacteria</taxon>
        <taxon>Bacillati</taxon>
        <taxon>Actinomycetota</taxon>
        <taxon>Actinomycetes</taxon>
        <taxon>Micrococcales</taxon>
        <taxon>Microbacteriaceae</taxon>
        <taxon>Microbacterium</taxon>
    </lineage>
</organism>
<dbReference type="PANTHER" id="PTHR30344:SF1">
    <property type="entry name" value="6-PHOSPHOGLUCONOLACTONASE"/>
    <property type="match status" value="1"/>
</dbReference>
<name>A0A7S8MXS0_9MICO</name>
<sequence>MRFLVGGYTADMEGTAEGIGMLTAGEADSTTGGALSWRGTLAVAPSPSWVAKHPTRDVVYATLEGAGAVQAFREQGPDSWVARGKPVPVGAAPCHILAGRERLFVTCWGDGQVVQLDLDAEGGIRGSATADAASDPYAGYDQEARVSHAHQSIVVGPGLVATTDMGFDLVRFWQTGSRAPRLVQQVTLPRGSGPRHGILHPSGHLYIVAELSCELFVLAPDDAGTWHLVGGTPLGTGTLDGDTAAELTRSSDGTLLYAGVRGSNTIAVMRVTGEGEAVSPLALVEAGVDWPRYHLVIGDGLIAAGQRSSDVAVLPIDARGIPGRATTRTEVPSPTCLLPLP</sequence>
<dbReference type="KEGG" id="msf:IT882_00265"/>
<dbReference type="InterPro" id="IPR015943">
    <property type="entry name" value="WD40/YVTN_repeat-like_dom_sf"/>
</dbReference>
<dbReference type="SUPFAM" id="SSF51004">
    <property type="entry name" value="C-terminal (heme d1) domain of cytochrome cd1-nitrite reductase"/>
    <property type="match status" value="1"/>
</dbReference>
<accession>A0A7S8MXS0</accession>
<protein>
    <submittedName>
        <fullName evidence="2">Beta-propeller fold lactonase family protein</fullName>
    </submittedName>
</protein>